<gene>
    <name evidence="1" type="ORF">GHT07_06770</name>
</gene>
<comment type="caution">
    <text evidence="1">The sequence shown here is derived from an EMBL/GenBank/DDBJ whole genome shotgun (WGS) entry which is preliminary data.</text>
</comment>
<evidence type="ECO:0000313" key="2">
    <source>
        <dbReference type="Proteomes" id="UP000487350"/>
    </source>
</evidence>
<dbReference type="EMBL" id="WJBU01000005">
    <property type="protein sequence ID" value="MRD46973.1"/>
    <property type="molecule type" value="Genomic_DNA"/>
</dbReference>
<sequence length="155" mass="17355">MHSVKDFVKLRRDGKAIPEAMTVDQMIEQGWTPEKVIEARWLFDERPVVLTNRFGLLAKVLPQRDGIAVIVDHDDTAMNNELRVVNADGTVRFVLANHQQINGRDQAGAFAWFEPSRTKVSSAFGVVFQAPTGSSMWQLDVDADDGRVLAAYEAR</sequence>
<name>A0A844B1F0_9BURK</name>
<organism evidence="1 2">
    <name type="scientific">Caenimonas koreensis DSM 17982</name>
    <dbReference type="NCBI Taxonomy" id="1121255"/>
    <lineage>
        <taxon>Bacteria</taxon>
        <taxon>Pseudomonadati</taxon>
        <taxon>Pseudomonadota</taxon>
        <taxon>Betaproteobacteria</taxon>
        <taxon>Burkholderiales</taxon>
        <taxon>Comamonadaceae</taxon>
        <taxon>Caenimonas</taxon>
    </lineage>
</organism>
<dbReference type="Proteomes" id="UP000487350">
    <property type="component" value="Unassembled WGS sequence"/>
</dbReference>
<reference evidence="1 2" key="1">
    <citation type="submission" date="2019-11" db="EMBL/GenBank/DDBJ databases">
        <title>Caenimonas koreensis gen. nov., sp. nov., isolated from activated sludge.</title>
        <authorList>
            <person name="Seung H.R."/>
        </authorList>
    </citation>
    <scope>NUCLEOTIDE SEQUENCE [LARGE SCALE GENOMIC DNA]</scope>
    <source>
        <strain evidence="1 2">EMB320</strain>
    </source>
</reference>
<accession>A0A844B1F0</accession>
<proteinExistence type="predicted"/>
<protein>
    <submittedName>
        <fullName evidence="1">Uncharacterized protein</fullName>
    </submittedName>
</protein>
<dbReference type="RefSeq" id="WP_153584293.1">
    <property type="nucleotide sequence ID" value="NZ_WJBU01000005.1"/>
</dbReference>
<keyword evidence="2" id="KW-1185">Reference proteome</keyword>
<dbReference type="AlphaFoldDB" id="A0A844B1F0"/>
<evidence type="ECO:0000313" key="1">
    <source>
        <dbReference type="EMBL" id="MRD46973.1"/>
    </source>
</evidence>